<comment type="caution">
    <text evidence="1">The sequence shown here is derived from an EMBL/GenBank/DDBJ whole genome shotgun (WGS) entry which is preliminary data.</text>
</comment>
<sequence length="264" mass="28392">METLFDIALLAIAAYAARAYLLLPETVQDRDIFPSRAATFVTRLVREQNLRDVPADRAKPISIAGSAAEADAEADAVEIVENPAAELTTAIEEAALVETPAEPATVAADVETMAEAALRVPEDSILSRHYFAQLAAEKAALANPYPTESVLRRHYRQRLAALLDLQPLGAESASDLNGTEASLEFADSSASLELAEGGERIASDADSGVSSSVVVPTDSVLRRHVLAQLQRQLEAEWPDSPTDSVLKRHRQQWLDAKIAAQLGE</sequence>
<accession>A0A177NY34</accession>
<dbReference type="Proteomes" id="UP000077628">
    <property type="component" value="Unassembled WGS sequence"/>
</dbReference>
<proteinExistence type="predicted"/>
<gene>
    <name evidence="1" type="ORF">A1355_22130</name>
</gene>
<dbReference type="RefSeq" id="WP_064026160.1">
    <property type="nucleotide sequence ID" value="NZ_LUUK01000068.1"/>
</dbReference>
<evidence type="ECO:0000313" key="1">
    <source>
        <dbReference type="EMBL" id="OAI22987.1"/>
    </source>
</evidence>
<reference evidence="2" key="1">
    <citation type="submission" date="2016-03" db="EMBL/GenBank/DDBJ databases">
        <authorList>
            <person name="Heylen K."/>
            <person name="De Vos P."/>
            <person name="Vekeman B."/>
        </authorList>
    </citation>
    <scope>NUCLEOTIDE SEQUENCE [LARGE SCALE GENOMIC DNA]</scope>
    <source>
        <strain evidence="2">R-45383</strain>
    </source>
</reference>
<name>A0A177NY34_9GAMM</name>
<dbReference type="EMBL" id="LUUK01000068">
    <property type="protein sequence ID" value="OAI22987.1"/>
    <property type="molecule type" value="Genomic_DNA"/>
</dbReference>
<evidence type="ECO:0000313" key="2">
    <source>
        <dbReference type="Proteomes" id="UP000077628"/>
    </source>
</evidence>
<organism evidence="1 2">
    <name type="scientific">Methylomonas koyamae</name>
    <dbReference type="NCBI Taxonomy" id="702114"/>
    <lineage>
        <taxon>Bacteria</taxon>
        <taxon>Pseudomonadati</taxon>
        <taxon>Pseudomonadota</taxon>
        <taxon>Gammaproteobacteria</taxon>
        <taxon>Methylococcales</taxon>
        <taxon>Methylococcaceae</taxon>
        <taxon>Methylomonas</taxon>
    </lineage>
</organism>
<dbReference type="OrthoDB" id="5574330at2"/>
<dbReference type="AlphaFoldDB" id="A0A177NY34"/>
<keyword evidence="2" id="KW-1185">Reference proteome</keyword>
<protein>
    <submittedName>
        <fullName evidence="1">Uncharacterized protein</fullName>
    </submittedName>
</protein>